<feature type="region of interest" description="Disordered" evidence="1">
    <location>
        <begin position="310"/>
        <end position="442"/>
    </location>
</feature>
<reference evidence="2 3" key="1">
    <citation type="journal article" date="2018" name="Mol. Plant">
        <title>The genome of Artemisia annua provides insight into the evolution of Asteraceae family and artemisinin biosynthesis.</title>
        <authorList>
            <person name="Shen Q."/>
            <person name="Zhang L."/>
            <person name="Liao Z."/>
            <person name="Wang S."/>
            <person name="Yan T."/>
            <person name="Shi P."/>
            <person name="Liu M."/>
            <person name="Fu X."/>
            <person name="Pan Q."/>
            <person name="Wang Y."/>
            <person name="Lv Z."/>
            <person name="Lu X."/>
            <person name="Zhang F."/>
            <person name="Jiang W."/>
            <person name="Ma Y."/>
            <person name="Chen M."/>
            <person name="Hao X."/>
            <person name="Li L."/>
            <person name="Tang Y."/>
            <person name="Lv G."/>
            <person name="Zhou Y."/>
            <person name="Sun X."/>
            <person name="Brodelius P.E."/>
            <person name="Rose J.K.C."/>
            <person name="Tang K."/>
        </authorList>
    </citation>
    <scope>NUCLEOTIDE SEQUENCE [LARGE SCALE GENOMIC DNA]</scope>
    <source>
        <strain evidence="3">cv. Huhao1</strain>
        <tissue evidence="2">Leaf</tissue>
    </source>
</reference>
<organism evidence="2 3">
    <name type="scientific">Artemisia annua</name>
    <name type="common">Sweet wormwood</name>
    <dbReference type="NCBI Taxonomy" id="35608"/>
    <lineage>
        <taxon>Eukaryota</taxon>
        <taxon>Viridiplantae</taxon>
        <taxon>Streptophyta</taxon>
        <taxon>Embryophyta</taxon>
        <taxon>Tracheophyta</taxon>
        <taxon>Spermatophyta</taxon>
        <taxon>Magnoliopsida</taxon>
        <taxon>eudicotyledons</taxon>
        <taxon>Gunneridae</taxon>
        <taxon>Pentapetalae</taxon>
        <taxon>asterids</taxon>
        <taxon>campanulids</taxon>
        <taxon>Asterales</taxon>
        <taxon>Asteraceae</taxon>
        <taxon>Asteroideae</taxon>
        <taxon>Anthemideae</taxon>
        <taxon>Artemisiinae</taxon>
        <taxon>Artemisia</taxon>
    </lineage>
</organism>
<dbReference type="STRING" id="35608.A0A2U1N3Q4"/>
<feature type="compositionally biased region" description="Basic and acidic residues" evidence="1">
    <location>
        <begin position="325"/>
        <end position="394"/>
    </location>
</feature>
<name>A0A2U1N3Q4_ARTAN</name>
<sequence>MRLRLGDLVKVLPSECFNVKLELSYWNDYPAFYSFSVARLVLSSYGRNEGNGGLREWILVNSPFYGVVIDVKVRDCVFLLFRVCLRAIVREAIGFVRGLIGVRGRFECRVLGEVMMWLGEQFGVLYGDVNGKMFAINMLKQWLMIGLSGSVFFGGEQRVRESSVGPVKGSEENGAVLVSEVEAAVVALRERAALEARTKAARASRFVPAYQRVQEHQYITKMADEERKKRPDYRPIIEHDGVLWHRGDNQDANKNKSREELLAEERDYKRRRMSYRGKKMKRSTTQVMRDIIDEYMEEIKHANIANQPRVDATNVASEPSSMIDAHSDKDRHDEIEYKSHRKESVSDISRRSEDHIKERSNKHRDDARRQEYYHDDRRRSTSRSRDHGQRDDRKRSRKYYTSSPDRGHSRSRDNRKRSEHRDKRSSSIVSNEFEDRYDPSKS</sequence>
<protein>
    <submittedName>
        <fullName evidence="2">Actin-binding FH2</fullName>
    </submittedName>
</protein>
<dbReference type="OrthoDB" id="69229at2759"/>
<proteinExistence type="predicted"/>
<evidence type="ECO:0000313" key="3">
    <source>
        <dbReference type="Proteomes" id="UP000245207"/>
    </source>
</evidence>
<dbReference type="Proteomes" id="UP000245207">
    <property type="component" value="Unassembled WGS sequence"/>
</dbReference>
<evidence type="ECO:0000313" key="2">
    <source>
        <dbReference type="EMBL" id="PWA68138.1"/>
    </source>
</evidence>
<dbReference type="AlphaFoldDB" id="A0A2U1N3Q4"/>
<accession>A0A2U1N3Q4</accession>
<comment type="caution">
    <text evidence="2">The sequence shown here is derived from an EMBL/GenBank/DDBJ whole genome shotgun (WGS) entry which is preliminary data.</text>
</comment>
<evidence type="ECO:0000256" key="1">
    <source>
        <dbReference type="SAM" id="MobiDB-lite"/>
    </source>
</evidence>
<dbReference type="EMBL" id="PKPP01003698">
    <property type="protein sequence ID" value="PWA68138.1"/>
    <property type="molecule type" value="Genomic_DNA"/>
</dbReference>
<feature type="compositionally biased region" description="Basic and acidic residues" evidence="1">
    <location>
        <begin position="433"/>
        <end position="442"/>
    </location>
</feature>
<keyword evidence="3" id="KW-1185">Reference proteome</keyword>
<dbReference type="PANTHER" id="PTHR21402:SF10">
    <property type="entry name" value="U11_U12 SMALL NUCLEAR RIBONUCLEOPROTEIN 48 KDA PROTEIN"/>
    <property type="match status" value="1"/>
</dbReference>
<dbReference type="InterPro" id="IPR051591">
    <property type="entry name" value="UPF0224_FAM112_RNA_Proc"/>
</dbReference>
<gene>
    <name evidence="2" type="ORF">CTI12_AA312130</name>
</gene>
<dbReference type="PANTHER" id="PTHR21402">
    <property type="entry name" value="GAMETOCYTE SPECIFIC FACTOR 1-RELATED"/>
    <property type="match status" value="1"/>
</dbReference>